<proteinExistence type="predicted"/>
<sequence length="200" mass="22717">MSNAPNRSTILHMAVNPSGLRSSAPHMWGSFSRCVPRTPCPQRRRERSTNKAIITNIPAAGLHQAPPRDPRDARDTHRIRTETVTQTRSWTSPCCSLRVTVTVLQISNFLEFYSAWSRCQWYPELFNGLSKSISAVRPSVYPSRTTKIAVVERTTSPQNLLTVYCTLQTQLTHHDAMELPHIMFDIVESAYFSHTYSIRG</sequence>
<dbReference type="Proteomes" id="UP000320762">
    <property type="component" value="Unassembled WGS sequence"/>
</dbReference>
<reference evidence="2 3" key="1">
    <citation type="journal article" date="2019" name="New Phytol.">
        <title>Comparative genomics reveals unique wood-decay strategies and fruiting body development in the Schizophyllaceae.</title>
        <authorList>
            <person name="Almasi E."/>
            <person name="Sahu N."/>
            <person name="Krizsan K."/>
            <person name="Balint B."/>
            <person name="Kovacs G.M."/>
            <person name="Kiss B."/>
            <person name="Cseklye J."/>
            <person name="Drula E."/>
            <person name="Henrissat B."/>
            <person name="Nagy I."/>
            <person name="Chovatia M."/>
            <person name="Adam C."/>
            <person name="LaButti K."/>
            <person name="Lipzen A."/>
            <person name="Riley R."/>
            <person name="Grigoriev I.V."/>
            <person name="Nagy L.G."/>
        </authorList>
    </citation>
    <scope>NUCLEOTIDE SEQUENCE [LARGE SCALE GENOMIC DNA]</scope>
    <source>
        <strain evidence="2 3">NL-1724</strain>
    </source>
</reference>
<feature type="region of interest" description="Disordered" evidence="1">
    <location>
        <begin position="39"/>
        <end position="76"/>
    </location>
</feature>
<dbReference type="AlphaFoldDB" id="A0A550CHD1"/>
<evidence type="ECO:0000256" key="1">
    <source>
        <dbReference type="SAM" id="MobiDB-lite"/>
    </source>
</evidence>
<accession>A0A550CHD1</accession>
<feature type="compositionally biased region" description="Basic and acidic residues" evidence="1">
    <location>
        <begin position="66"/>
        <end position="76"/>
    </location>
</feature>
<organism evidence="2 3">
    <name type="scientific">Schizophyllum amplum</name>
    <dbReference type="NCBI Taxonomy" id="97359"/>
    <lineage>
        <taxon>Eukaryota</taxon>
        <taxon>Fungi</taxon>
        <taxon>Dikarya</taxon>
        <taxon>Basidiomycota</taxon>
        <taxon>Agaricomycotina</taxon>
        <taxon>Agaricomycetes</taxon>
        <taxon>Agaricomycetidae</taxon>
        <taxon>Agaricales</taxon>
        <taxon>Schizophyllaceae</taxon>
        <taxon>Schizophyllum</taxon>
    </lineage>
</organism>
<evidence type="ECO:0000313" key="2">
    <source>
        <dbReference type="EMBL" id="TRM64193.1"/>
    </source>
</evidence>
<name>A0A550CHD1_9AGAR</name>
<gene>
    <name evidence="2" type="ORF">BD626DRAFT_248691</name>
</gene>
<dbReference type="EMBL" id="VDMD01000007">
    <property type="protein sequence ID" value="TRM64193.1"/>
    <property type="molecule type" value="Genomic_DNA"/>
</dbReference>
<keyword evidence="3" id="KW-1185">Reference proteome</keyword>
<evidence type="ECO:0000313" key="3">
    <source>
        <dbReference type="Proteomes" id="UP000320762"/>
    </source>
</evidence>
<comment type="caution">
    <text evidence="2">The sequence shown here is derived from an EMBL/GenBank/DDBJ whole genome shotgun (WGS) entry which is preliminary data.</text>
</comment>
<protein>
    <submittedName>
        <fullName evidence="2">Uncharacterized protein</fullName>
    </submittedName>
</protein>